<evidence type="ECO:0000313" key="2">
    <source>
        <dbReference type="EMBL" id="MBB2184691.1"/>
    </source>
</evidence>
<accession>A0A839K7S7</accession>
<name>A0A839K7S7_9FIRM</name>
<keyword evidence="1" id="KW-0812">Transmembrane</keyword>
<gene>
    <name evidence="2" type="ORF">H0486_17635</name>
</gene>
<sequence>MAESTMTISMGLLLLFCGIQDTVKKKVYLWIITLGAFIVIACLPFCYSISIADRICGLALGLSVVVLSKATGGKIGMGDGMLLCITGLGLGFWSNLELFAIALILAAIVSIFLLMLRLADRKKSIPFIPFLLIGYVILMLSEYGIGV</sequence>
<dbReference type="EMBL" id="JACEGA010000001">
    <property type="protein sequence ID" value="MBB2184691.1"/>
    <property type="molecule type" value="Genomic_DNA"/>
</dbReference>
<keyword evidence="1" id="KW-0472">Membrane</keyword>
<organism evidence="2 3">
    <name type="scientific">Variimorphobacter saccharofermentans</name>
    <dbReference type="NCBI Taxonomy" id="2755051"/>
    <lineage>
        <taxon>Bacteria</taxon>
        <taxon>Bacillati</taxon>
        <taxon>Bacillota</taxon>
        <taxon>Clostridia</taxon>
        <taxon>Lachnospirales</taxon>
        <taxon>Lachnospiraceae</taxon>
        <taxon>Variimorphobacter</taxon>
    </lineage>
</organism>
<keyword evidence="3" id="KW-1185">Reference proteome</keyword>
<keyword evidence="1" id="KW-1133">Transmembrane helix</keyword>
<feature type="transmembrane region" description="Helical" evidence="1">
    <location>
        <begin position="127"/>
        <end position="145"/>
    </location>
</feature>
<evidence type="ECO:0000256" key="1">
    <source>
        <dbReference type="SAM" id="Phobius"/>
    </source>
</evidence>
<dbReference type="RefSeq" id="WP_228354254.1">
    <property type="nucleotide sequence ID" value="NZ_JACEGA010000001.1"/>
</dbReference>
<feature type="transmembrane region" description="Helical" evidence="1">
    <location>
        <begin position="55"/>
        <end position="72"/>
    </location>
</feature>
<reference evidence="2 3" key="1">
    <citation type="submission" date="2020-07" db="EMBL/GenBank/DDBJ databases">
        <title>Characterization and genome sequencing of isolate MD1, a novel member within the family Lachnospiraceae.</title>
        <authorList>
            <person name="Rettenmaier R."/>
            <person name="Di Bello L."/>
            <person name="Zinser C."/>
            <person name="Scheitz K."/>
            <person name="Liebl W."/>
            <person name="Zverlov V."/>
        </authorList>
    </citation>
    <scope>NUCLEOTIDE SEQUENCE [LARGE SCALE GENOMIC DNA]</scope>
    <source>
        <strain evidence="2 3">MD1</strain>
    </source>
</reference>
<protein>
    <recommendedName>
        <fullName evidence="4">Prepilin type IV endopeptidase peptidase domain-containing protein</fullName>
    </recommendedName>
</protein>
<feature type="transmembrane region" description="Helical" evidence="1">
    <location>
        <begin position="28"/>
        <end position="48"/>
    </location>
</feature>
<evidence type="ECO:0000313" key="3">
    <source>
        <dbReference type="Proteomes" id="UP000574276"/>
    </source>
</evidence>
<proteinExistence type="predicted"/>
<dbReference type="AlphaFoldDB" id="A0A839K7S7"/>
<feature type="transmembrane region" description="Helical" evidence="1">
    <location>
        <begin position="92"/>
        <end position="115"/>
    </location>
</feature>
<evidence type="ECO:0008006" key="4">
    <source>
        <dbReference type="Google" id="ProtNLM"/>
    </source>
</evidence>
<dbReference type="Proteomes" id="UP000574276">
    <property type="component" value="Unassembled WGS sequence"/>
</dbReference>
<comment type="caution">
    <text evidence="2">The sequence shown here is derived from an EMBL/GenBank/DDBJ whole genome shotgun (WGS) entry which is preliminary data.</text>
</comment>